<reference evidence="1 2" key="1">
    <citation type="submission" date="2006-01" db="EMBL/GenBank/DDBJ databases">
        <authorList>
            <person name="Brettar I."/>
            <person name="Hofle M."/>
            <person name="Ferriera S."/>
            <person name="Johnson J."/>
            <person name="Kravitz S."/>
            <person name="Halpern A."/>
            <person name="Remington K."/>
            <person name="Beeson K."/>
            <person name="Tran B."/>
            <person name="Rogers Y.-H."/>
            <person name="Friedman R."/>
            <person name="Venter J.C."/>
        </authorList>
    </citation>
    <scope>NUCLEOTIDE SEQUENCE [LARGE SCALE GENOMIC DNA]</scope>
    <source>
        <strain evidence="1 2">OS145</strain>
    </source>
</reference>
<sequence length="49" mass="5273">MPVFSSSLPGFNAGRANEPLFDLAPSGVYRATCCYQTRGALLPHPFTLT</sequence>
<dbReference type="Proteomes" id="UP000016543">
    <property type="component" value="Unassembled WGS sequence"/>
</dbReference>
<name>A0ABP2CRA0_9GAMM</name>
<protein>
    <submittedName>
        <fullName evidence="1">Uncharacterized protein</fullName>
    </submittedName>
</protein>
<evidence type="ECO:0000313" key="2">
    <source>
        <dbReference type="Proteomes" id="UP000016543"/>
    </source>
</evidence>
<dbReference type="EMBL" id="AAMX01000014">
    <property type="protein sequence ID" value="EAQ31627.1"/>
    <property type="molecule type" value="Genomic_DNA"/>
</dbReference>
<comment type="caution">
    <text evidence="1">The sequence shown here is derived from an EMBL/GenBank/DDBJ whole genome shotgun (WGS) entry which is preliminary data.</text>
</comment>
<evidence type="ECO:0000313" key="1">
    <source>
        <dbReference type="EMBL" id="EAQ31627.1"/>
    </source>
</evidence>
<proteinExistence type="predicted"/>
<keyword evidence="2" id="KW-1185">Reference proteome</keyword>
<gene>
    <name evidence="1" type="ORF">OS145_05270</name>
</gene>
<accession>A0ABP2CRA0</accession>
<organism evidence="1 2">
    <name type="scientific">Idiomarina baltica OS145</name>
    <dbReference type="NCBI Taxonomy" id="314276"/>
    <lineage>
        <taxon>Bacteria</taxon>
        <taxon>Pseudomonadati</taxon>
        <taxon>Pseudomonadota</taxon>
        <taxon>Gammaproteobacteria</taxon>
        <taxon>Alteromonadales</taxon>
        <taxon>Idiomarinaceae</taxon>
        <taxon>Idiomarina</taxon>
    </lineage>
</organism>